<keyword evidence="4" id="KW-0732">Signal</keyword>
<comment type="similarity">
    <text evidence="2">Belongs to the MESD family.</text>
</comment>
<name>A0A3Q0IM75_DIACI</name>
<reference evidence="8" key="1">
    <citation type="submission" date="2025-08" db="UniProtKB">
        <authorList>
            <consortium name="RefSeq"/>
        </authorList>
    </citation>
    <scope>IDENTIFICATION</scope>
</reference>
<dbReference type="PaxDb" id="121845-A0A3Q0IM75"/>
<evidence type="ECO:0000256" key="5">
    <source>
        <dbReference type="ARBA" id="ARBA00022824"/>
    </source>
</evidence>
<evidence type="ECO:0000256" key="6">
    <source>
        <dbReference type="ARBA" id="ARBA00023186"/>
    </source>
</evidence>
<comment type="subcellular location">
    <subcellularLocation>
        <location evidence="1">Endoplasmic reticulum</location>
    </subcellularLocation>
</comment>
<evidence type="ECO:0000313" key="7">
    <source>
        <dbReference type="Proteomes" id="UP000079169"/>
    </source>
</evidence>
<dbReference type="Proteomes" id="UP000079169">
    <property type="component" value="Unplaced"/>
</dbReference>
<keyword evidence="5" id="KW-0256">Endoplasmic reticulum</keyword>
<evidence type="ECO:0000256" key="4">
    <source>
        <dbReference type="ARBA" id="ARBA00022729"/>
    </source>
</evidence>
<dbReference type="STRING" id="121845.A0A3Q0IM75"/>
<evidence type="ECO:0000256" key="1">
    <source>
        <dbReference type="ARBA" id="ARBA00004240"/>
    </source>
</evidence>
<proteinExistence type="inferred from homology"/>
<dbReference type="GO" id="GO:0006457">
    <property type="term" value="P:protein folding"/>
    <property type="evidence" value="ECO:0007669"/>
    <property type="project" value="InterPro"/>
</dbReference>
<dbReference type="PANTHER" id="PTHR17600">
    <property type="entry name" value="MESODERM DEVELOPMENT CANDIDATE 2"/>
    <property type="match status" value="1"/>
</dbReference>
<gene>
    <name evidence="8" type="primary">LOC103506480</name>
</gene>
<dbReference type="GO" id="GO:0005783">
    <property type="term" value="C:endoplasmic reticulum"/>
    <property type="evidence" value="ECO:0007669"/>
    <property type="project" value="UniProtKB-SubCell"/>
</dbReference>
<keyword evidence="7" id="KW-1185">Reference proteome</keyword>
<dbReference type="GO" id="GO:0016055">
    <property type="term" value="P:Wnt signaling pathway"/>
    <property type="evidence" value="ECO:0007669"/>
    <property type="project" value="UniProtKB-KW"/>
</dbReference>
<dbReference type="Gene3D" id="3.30.70.260">
    <property type="match status" value="1"/>
</dbReference>
<dbReference type="KEGG" id="dci:103506480"/>
<evidence type="ECO:0000256" key="2">
    <source>
        <dbReference type="ARBA" id="ARBA00011068"/>
    </source>
</evidence>
<organism evidence="7 8">
    <name type="scientific">Diaphorina citri</name>
    <name type="common">Asian citrus psyllid</name>
    <dbReference type="NCBI Taxonomy" id="121845"/>
    <lineage>
        <taxon>Eukaryota</taxon>
        <taxon>Metazoa</taxon>
        <taxon>Ecdysozoa</taxon>
        <taxon>Arthropoda</taxon>
        <taxon>Hexapoda</taxon>
        <taxon>Insecta</taxon>
        <taxon>Pterygota</taxon>
        <taxon>Neoptera</taxon>
        <taxon>Paraneoptera</taxon>
        <taxon>Hemiptera</taxon>
        <taxon>Sternorrhyncha</taxon>
        <taxon>Psylloidea</taxon>
        <taxon>Psyllidae</taxon>
        <taxon>Diaphorininae</taxon>
        <taxon>Diaphorina</taxon>
    </lineage>
</organism>
<dbReference type="GeneID" id="103506480"/>
<evidence type="ECO:0000313" key="8">
    <source>
        <dbReference type="RefSeq" id="XP_026677312.1"/>
    </source>
</evidence>
<accession>A0A3Q0IM75</accession>
<dbReference type="Pfam" id="PF10185">
    <property type="entry name" value="Mesd"/>
    <property type="match status" value="1"/>
</dbReference>
<sequence>MVFVSVDGDPTRDEAESITKLWQTSLFNSHIQAERYMVEDSRAIFLFKDGSQAWDAKDYLVQQERCKSVTIENKVYPGKLTKEVSVGLNHQKTFSPANSAGLPWKRSPHAMSYRTCHQ</sequence>
<keyword evidence="6" id="KW-0143">Chaperone</keyword>
<keyword evidence="3" id="KW-0879">Wnt signaling pathway</keyword>
<protein>
    <submittedName>
        <fullName evidence="8">LDLR chaperone boca-like</fullName>
    </submittedName>
</protein>
<dbReference type="AlphaFoldDB" id="A0A3Q0IM75"/>
<dbReference type="PANTHER" id="PTHR17600:SF2">
    <property type="entry name" value="LRP CHAPERONE MESD"/>
    <property type="match status" value="1"/>
</dbReference>
<evidence type="ECO:0000256" key="3">
    <source>
        <dbReference type="ARBA" id="ARBA00022687"/>
    </source>
</evidence>
<dbReference type="RefSeq" id="XP_026677312.1">
    <property type="nucleotide sequence ID" value="XM_026821511.1"/>
</dbReference>
<dbReference type="InterPro" id="IPR019330">
    <property type="entry name" value="MESD"/>
</dbReference>